<feature type="region of interest" description="Disordered" evidence="1">
    <location>
        <begin position="73"/>
        <end position="102"/>
    </location>
</feature>
<evidence type="ECO:0000256" key="1">
    <source>
        <dbReference type="SAM" id="MobiDB-lite"/>
    </source>
</evidence>
<dbReference type="AlphaFoldDB" id="A0A9W7GIK3"/>
<dbReference type="PANTHER" id="PTHR16453">
    <property type="entry name" value="WD40 DOMAIN-CONTAINING PROTEIN MIO FAMILY MEMBER"/>
    <property type="match status" value="1"/>
</dbReference>
<protein>
    <recommendedName>
        <fullName evidence="2">GATOR2 complex protein MIO zinc-ribbon like domain-containing protein</fullName>
    </recommendedName>
</protein>
<keyword evidence="4" id="KW-1185">Reference proteome</keyword>
<reference evidence="4" key="1">
    <citation type="journal article" date="2023" name="Commun. Biol.">
        <title>Genome analysis of Parmales, the sister group of diatoms, reveals the evolutionary specialization of diatoms from phago-mixotrophs to photoautotrophs.</title>
        <authorList>
            <person name="Ban H."/>
            <person name="Sato S."/>
            <person name="Yoshikawa S."/>
            <person name="Yamada K."/>
            <person name="Nakamura Y."/>
            <person name="Ichinomiya M."/>
            <person name="Sato N."/>
            <person name="Blanc-Mathieu R."/>
            <person name="Endo H."/>
            <person name="Kuwata A."/>
            <person name="Ogata H."/>
        </authorList>
    </citation>
    <scope>NUCLEOTIDE SEQUENCE [LARGE SCALE GENOMIC DNA]</scope>
</reference>
<dbReference type="EMBL" id="BRYA01001552">
    <property type="protein sequence ID" value="GMI45411.1"/>
    <property type="molecule type" value="Genomic_DNA"/>
</dbReference>
<feature type="compositionally biased region" description="Basic and acidic residues" evidence="1">
    <location>
        <begin position="620"/>
        <end position="631"/>
    </location>
</feature>
<dbReference type="CDD" id="cd16691">
    <property type="entry name" value="mRING-H2-C3H3C2_Mio"/>
    <property type="match status" value="1"/>
</dbReference>
<feature type="compositionally biased region" description="Gly residues" evidence="1">
    <location>
        <begin position="84"/>
        <end position="94"/>
    </location>
</feature>
<proteinExistence type="predicted"/>
<evidence type="ECO:0000313" key="4">
    <source>
        <dbReference type="Proteomes" id="UP001165065"/>
    </source>
</evidence>
<dbReference type="InterPro" id="IPR031488">
    <property type="entry name" value="Zn_ribbon_mio"/>
</dbReference>
<gene>
    <name evidence="3" type="ORF">TrCOL_g4330</name>
</gene>
<sequence length="711" mass="77794">MQSGEGTIGCRWVDRGIDGVERIAVGDGDVRVYGSMGSRLLKGERGGRLEGVEVEGTMVMVWWKGGCTLYETEGKEGEGEGGSKEGMGGEGSQGQGEDDQNGWTVVNVFKPNSSLGTIRRCVWAGEWIVETETLTPSGATRYRGIVVGWGTGGGRTKISREFETLKNAVYGIVPTGGRRFQAAGVTEEGRVEYFSHMQSVGLGVGNGGEVGRSQGRCEISRPDVGEAVDDIMRIRAEMGYGIDAAVNIKVCEERGEIDLAKIWRFVGLSNTHLPGVTSMYATETNVVHGLSSGVKTYTSVARDTAGLLCDNCSLSVTFEKVCQGDVEGAIEEAPKTELKLAMMSYGSDKFEALAERVLEGCEEEDIETKYCLWHLLSGMRKEYGGRIVGEKRVEMRTRVGYALRFLDSQELKRWGRKCTEMAIKEGDLEGLIFTGANDRGVEIMQAYLDRTSDIQTVASVVGRCIMGGEGGGKREEWMEGYREWLNKGRLWKLRAKFDIARSTLIRSGNDLPPSNSSGKVPTTLAEELVNVPKQLFVRCNYCNVSLPLNVLRRQEGASGNSWLTQNSWLTREPPVLKCCPACRKPLPRCYVCLLSLGCLNPYLELKRQRELKRGGGGGGEDNRKEVKKDHQTSTSAGGGAGENDEKKVQPESGLEELAALPFAEMWTWCNKCHHGGHTSHIMEWHKRSRVCGVSGCDCLCMGVGGTKGLLK</sequence>
<feature type="domain" description="GATOR2 complex protein MIO zinc-ribbon like" evidence="2">
    <location>
        <begin position="662"/>
        <end position="700"/>
    </location>
</feature>
<comment type="caution">
    <text evidence="3">The sequence shown here is derived from an EMBL/GenBank/DDBJ whole genome shotgun (WGS) entry which is preliminary data.</text>
</comment>
<dbReference type="InterPro" id="IPR037593">
    <property type="entry name" value="MIOS/Sea4"/>
</dbReference>
<accession>A0A9W7GIK3</accession>
<feature type="domain" description="GATOR2 complex protein MIO zinc-ribbon like" evidence="2">
    <location>
        <begin position="539"/>
        <end position="599"/>
    </location>
</feature>
<organism evidence="3 4">
    <name type="scientific">Triparma columacea</name>
    <dbReference type="NCBI Taxonomy" id="722753"/>
    <lineage>
        <taxon>Eukaryota</taxon>
        <taxon>Sar</taxon>
        <taxon>Stramenopiles</taxon>
        <taxon>Ochrophyta</taxon>
        <taxon>Bolidophyceae</taxon>
        <taxon>Parmales</taxon>
        <taxon>Triparmaceae</taxon>
        <taxon>Triparma</taxon>
    </lineage>
</organism>
<feature type="compositionally biased region" description="Basic and acidic residues" evidence="1">
    <location>
        <begin position="73"/>
        <end position="83"/>
    </location>
</feature>
<name>A0A9W7GIK3_9STRA</name>
<dbReference type="GO" id="GO:0005737">
    <property type="term" value="C:cytoplasm"/>
    <property type="evidence" value="ECO:0007669"/>
    <property type="project" value="TreeGrafter"/>
</dbReference>
<dbReference type="Proteomes" id="UP001165065">
    <property type="component" value="Unassembled WGS sequence"/>
</dbReference>
<feature type="region of interest" description="Disordered" evidence="1">
    <location>
        <begin position="611"/>
        <end position="651"/>
    </location>
</feature>
<dbReference type="PANTHER" id="PTHR16453:SF9">
    <property type="entry name" value="GATOR COMPLEX PROTEIN MIOS"/>
    <property type="match status" value="1"/>
</dbReference>
<evidence type="ECO:0000313" key="3">
    <source>
        <dbReference type="EMBL" id="GMI45411.1"/>
    </source>
</evidence>
<dbReference type="Pfam" id="PF17034">
    <property type="entry name" value="zinc_ribbon_16"/>
    <property type="match status" value="2"/>
</dbReference>
<evidence type="ECO:0000259" key="2">
    <source>
        <dbReference type="Pfam" id="PF17034"/>
    </source>
</evidence>
<dbReference type="OrthoDB" id="341486at2759"/>